<dbReference type="GO" id="GO:0000976">
    <property type="term" value="F:transcription cis-regulatory region binding"/>
    <property type="evidence" value="ECO:0007669"/>
    <property type="project" value="TreeGrafter"/>
</dbReference>
<dbReference type="InterPro" id="IPR036271">
    <property type="entry name" value="Tet_transcr_reg_TetR-rel_C_sf"/>
</dbReference>
<dbReference type="InterPro" id="IPR050109">
    <property type="entry name" value="HTH-type_TetR-like_transc_reg"/>
</dbReference>
<feature type="domain" description="HTH tetR-type" evidence="5">
    <location>
        <begin position="6"/>
        <end position="66"/>
    </location>
</feature>
<dbReference type="PATRIC" id="fig|157838.3.peg.4630"/>
<dbReference type="PROSITE" id="PS50977">
    <property type="entry name" value="HTH_TETR_2"/>
    <property type="match status" value="1"/>
</dbReference>
<dbReference type="SUPFAM" id="SSF46689">
    <property type="entry name" value="Homeodomain-like"/>
    <property type="match status" value="1"/>
</dbReference>
<feature type="DNA-binding region" description="H-T-H motif" evidence="4">
    <location>
        <begin position="29"/>
        <end position="48"/>
    </location>
</feature>
<evidence type="ECO:0000313" key="7">
    <source>
        <dbReference type="Proteomes" id="UP000051888"/>
    </source>
</evidence>
<dbReference type="EMBL" id="LJJC01000006">
    <property type="protein sequence ID" value="KQL51464.1"/>
    <property type="molecule type" value="Genomic_DNA"/>
</dbReference>
<organism evidence="6 7">
    <name type="scientific">Heyndrickxia shackletonii</name>
    <dbReference type="NCBI Taxonomy" id="157838"/>
    <lineage>
        <taxon>Bacteria</taxon>
        <taxon>Bacillati</taxon>
        <taxon>Bacillota</taxon>
        <taxon>Bacilli</taxon>
        <taxon>Bacillales</taxon>
        <taxon>Bacillaceae</taxon>
        <taxon>Heyndrickxia</taxon>
    </lineage>
</organism>
<keyword evidence="7" id="KW-1185">Reference proteome</keyword>
<evidence type="ECO:0000256" key="4">
    <source>
        <dbReference type="PROSITE-ProRule" id="PRU00335"/>
    </source>
</evidence>
<dbReference type="PANTHER" id="PTHR30055:SF234">
    <property type="entry name" value="HTH-TYPE TRANSCRIPTIONAL REGULATOR BETI"/>
    <property type="match status" value="1"/>
</dbReference>
<dbReference type="InterPro" id="IPR009057">
    <property type="entry name" value="Homeodomain-like_sf"/>
</dbReference>
<dbReference type="PRINTS" id="PR00455">
    <property type="entry name" value="HTHTETR"/>
</dbReference>
<dbReference type="Gene3D" id="1.10.357.10">
    <property type="entry name" value="Tetracycline Repressor, domain 2"/>
    <property type="match status" value="1"/>
</dbReference>
<dbReference type="STRING" id="157838.AN964_21105"/>
<reference evidence="6 7" key="1">
    <citation type="submission" date="2015-09" db="EMBL/GenBank/DDBJ databases">
        <title>Genome sequencing project for genomic taxonomy and phylogenomics of Bacillus-like bacteria.</title>
        <authorList>
            <person name="Liu B."/>
            <person name="Wang J."/>
            <person name="Zhu Y."/>
            <person name="Liu G."/>
            <person name="Chen Q."/>
            <person name="Chen Z."/>
            <person name="Lan J."/>
            <person name="Che J."/>
            <person name="Ge C."/>
            <person name="Shi H."/>
            <person name="Pan Z."/>
            <person name="Liu X."/>
        </authorList>
    </citation>
    <scope>NUCLEOTIDE SEQUENCE [LARGE SCALE GENOMIC DNA]</scope>
    <source>
        <strain evidence="6 7">LMG 18435</strain>
    </source>
</reference>
<dbReference type="RefSeq" id="WP_055741772.1">
    <property type="nucleotide sequence ID" value="NZ_JAAIWL010000023.1"/>
</dbReference>
<dbReference type="OrthoDB" id="9806334at2"/>
<dbReference type="Pfam" id="PF17937">
    <property type="entry name" value="TetR_C_28"/>
    <property type="match status" value="1"/>
</dbReference>
<keyword evidence="1" id="KW-0805">Transcription regulation</keyword>
<evidence type="ECO:0000259" key="5">
    <source>
        <dbReference type="PROSITE" id="PS50977"/>
    </source>
</evidence>
<accession>A0A0Q3TBC4</accession>
<dbReference type="InterPro" id="IPR041479">
    <property type="entry name" value="TetR_CgmR_C"/>
</dbReference>
<dbReference type="GO" id="GO:0003700">
    <property type="term" value="F:DNA-binding transcription factor activity"/>
    <property type="evidence" value="ECO:0007669"/>
    <property type="project" value="TreeGrafter"/>
</dbReference>
<dbReference type="PANTHER" id="PTHR30055">
    <property type="entry name" value="HTH-TYPE TRANSCRIPTIONAL REGULATOR RUTR"/>
    <property type="match status" value="1"/>
</dbReference>
<dbReference type="AlphaFoldDB" id="A0A0Q3TBC4"/>
<protein>
    <submittedName>
        <fullName evidence="6">TetR family transcriptional regulator</fullName>
    </submittedName>
</protein>
<evidence type="ECO:0000256" key="3">
    <source>
        <dbReference type="ARBA" id="ARBA00023163"/>
    </source>
</evidence>
<dbReference type="InterPro" id="IPR001647">
    <property type="entry name" value="HTH_TetR"/>
</dbReference>
<dbReference type="Pfam" id="PF00440">
    <property type="entry name" value="TetR_N"/>
    <property type="match status" value="1"/>
</dbReference>
<gene>
    <name evidence="6" type="ORF">AN964_21105</name>
</gene>
<name>A0A0Q3TBC4_9BACI</name>
<keyword evidence="3" id="KW-0804">Transcription</keyword>
<keyword evidence="2 4" id="KW-0238">DNA-binding</keyword>
<proteinExistence type="predicted"/>
<dbReference type="SUPFAM" id="SSF48498">
    <property type="entry name" value="Tetracyclin repressor-like, C-terminal domain"/>
    <property type="match status" value="1"/>
</dbReference>
<evidence type="ECO:0000256" key="1">
    <source>
        <dbReference type="ARBA" id="ARBA00023015"/>
    </source>
</evidence>
<dbReference type="Proteomes" id="UP000051888">
    <property type="component" value="Unassembled WGS sequence"/>
</dbReference>
<evidence type="ECO:0000256" key="2">
    <source>
        <dbReference type="ARBA" id="ARBA00023125"/>
    </source>
</evidence>
<comment type="caution">
    <text evidence="6">The sequence shown here is derived from an EMBL/GenBank/DDBJ whole genome shotgun (WGS) entry which is preliminary data.</text>
</comment>
<evidence type="ECO:0000313" key="6">
    <source>
        <dbReference type="EMBL" id="KQL51464.1"/>
    </source>
</evidence>
<sequence>MDSKAELKRQLILDTAKQIILDHDFHALTLDAVAKQAGISKGGLLYHFPNKDALIKGLAAYIFEEVCVNFHKYAENDSNKKGKWTRAFIEASKHDLEHNAALNIGVFAASLLDPEVSKNISDGYQSILARLEQDGINPLTATIIRLALDGLYYSQMLHIAPLDKERQNEVIQQLVRMTREDS</sequence>